<dbReference type="EMBL" id="CP023248">
    <property type="protein sequence ID" value="ASZ52320.1"/>
    <property type="molecule type" value="Genomic_DNA"/>
</dbReference>
<accession>A0A249W6B1</accession>
<name>A0A249W6B1_VIBPH</name>
<evidence type="ECO:0000256" key="1">
    <source>
        <dbReference type="SAM" id="MobiDB-lite"/>
    </source>
</evidence>
<organism evidence="2">
    <name type="scientific">Vibrio parahaemolyticus</name>
    <dbReference type="NCBI Taxonomy" id="670"/>
    <lineage>
        <taxon>Bacteria</taxon>
        <taxon>Pseudomonadati</taxon>
        <taxon>Pseudomonadota</taxon>
        <taxon>Gammaproteobacteria</taxon>
        <taxon>Vibrionales</taxon>
        <taxon>Vibrionaceae</taxon>
        <taxon>Vibrio</taxon>
    </lineage>
</organism>
<reference evidence="2" key="2">
    <citation type="submission" date="2017-09" db="EMBL/GenBank/DDBJ databases">
        <authorList>
            <person name="Ehlers B."/>
            <person name="Leendertz F.H."/>
        </authorList>
    </citation>
    <scope>NUCLEOTIDE SEQUENCE</scope>
    <source>
        <strain evidence="2">MAVP-26</strain>
    </source>
</reference>
<feature type="compositionally biased region" description="Low complexity" evidence="1">
    <location>
        <begin position="193"/>
        <end position="208"/>
    </location>
</feature>
<sequence length="220" mass="21831">MAREIPLGATRYAGNSDVVSPCAFEGDLVAGVAVSSVAVSGEQPKVALFNGSAFAGFVVHDLCNIRKVTGVVEQGKGIPVRVKDGVTLAAGNGFAVDNATGEVVPIGTADSTAIMGKIDELDINGLDENCEIVEGCVLVTLYGGSAPAGSDGAAGVTSVNGKTGDVTLVPADIGGVEEAPADGTPYERQDAGWVAASAPAGAPTPVSADSKTVSRSTAKK</sequence>
<proteinExistence type="predicted"/>
<protein>
    <submittedName>
        <fullName evidence="2">Uncharacterized protein</fullName>
    </submittedName>
</protein>
<dbReference type="Proteomes" id="UP000191946">
    <property type="component" value="Unassembled WGS sequence"/>
</dbReference>
<evidence type="ECO:0000313" key="3">
    <source>
        <dbReference type="EMBL" id="OQK02687.1"/>
    </source>
</evidence>
<evidence type="ECO:0000313" key="2">
    <source>
        <dbReference type="EMBL" id="ASZ52320.1"/>
    </source>
</evidence>
<feature type="region of interest" description="Disordered" evidence="1">
    <location>
        <begin position="193"/>
        <end position="220"/>
    </location>
</feature>
<dbReference type="RefSeq" id="WP_005495371.1">
    <property type="nucleotide sequence ID" value="NZ_CP023248.2"/>
</dbReference>
<keyword evidence="4" id="KW-1185">Reference proteome</keyword>
<dbReference type="SUPFAM" id="SSF58046">
    <property type="entry name" value="Fibritin"/>
    <property type="match status" value="1"/>
</dbReference>
<evidence type="ECO:0000313" key="4">
    <source>
        <dbReference type="Proteomes" id="UP000191946"/>
    </source>
</evidence>
<feature type="compositionally biased region" description="Polar residues" evidence="1">
    <location>
        <begin position="209"/>
        <end position="220"/>
    </location>
</feature>
<reference evidence="3 4" key="1">
    <citation type="submission" date="2015-08" db="EMBL/GenBank/DDBJ databases">
        <title>Draft Genome Sequences of Vibrio parahaemolyticus Strains.</title>
        <authorList>
            <person name="Gonzalez-Escalona N."/>
            <person name="DePaola A."/>
        </authorList>
    </citation>
    <scope>NUCLEOTIDE SEQUENCE [LARGE SCALE GENOMIC DNA]</scope>
    <source>
        <strain evidence="3 4">CFSAN001621</strain>
    </source>
</reference>
<gene>
    <name evidence="3" type="ORF">AKG60_05475</name>
    <name evidence="2" type="ORF">YA91_18070</name>
</gene>
<dbReference type="AlphaFoldDB" id="A0A249W6B1"/>
<dbReference type="EMBL" id="LHQV01000006">
    <property type="protein sequence ID" value="OQK02687.1"/>
    <property type="molecule type" value="Genomic_DNA"/>
</dbReference>
<dbReference type="Gene3D" id="1.20.5.320">
    <property type="entry name" value="6-Phosphogluconate Dehydrogenase, domain 3"/>
    <property type="match status" value="1"/>
</dbReference>